<evidence type="ECO:0000256" key="2">
    <source>
        <dbReference type="ARBA" id="ARBA00022448"/>
    </source>
</evidence>
<sequence>MQEEYAIQVKNVYMRFNLARQKVDSLKEYMVKRLKREYIRDEFNAVSDVSFLVEKGDSFAIIGTNGSGKSTLLKMISGIYKPTSGEIVAHGSIAPMIELGAGFDMELTARENVYLNGAVLGHTKDMMSAHFEDIISFAELWDFVDVPIKNFSSGMKARLGFAIATITKPDILIVDEILSVGDANFKEKCEKKMAEMKANGVTLILVSHSIEQVLSVCNRALWINKGRVAAIGDVRTICDAYMTYVTQN</sequence>
<dbReference type="GO" id="GO:0016887">
    <property type="term" value="F:ATP hydrolysis activity"/>
    <property type="evidence" value="ECO:0007669"/>
    <property type="project" value="InterPro"/>
</dbReference>
<dbReference type="EMBL" id="RBAH01000012">
    <property type="protein sequence ID" value="RKN82190.1"/>
    <property type="molecule type" value="Genomic_DNA"/>
</dbReference>
<evidence type="ECO:0000313" key="8">
    <source>
        <dbReference type="Proteomes" id="UP000282311"/>
    </source>
</evidence>
<dbReference type="SUPFAM" id="SSF52540">
    <property type="entry name" value="P-loop containing nucleoside triphosphate hydrolases"/>
    <property type="match status" value="1"/>
</dbReference>
<dbReference type="GO" id="GO:0005524">
    <property type="term" value="F:ATP binding"/>
    <property type="evidence" value="ECO:0007669"/>
    <property type="project" value="UniProtKB-KW"/>
</dbReference>
<dbReference type="OrthoDB" id="9778870at2"/>
<keyword evidence="5" id="KW-1278">Translocase</keyword>
<dbReference type="InterPro" id="IPR027417">
    <property type="entry name" value="P-loop_NTPase"/>
</dbReference>
<evidence type="ECO:0000259" key="6">
    <source>
        <dbReference type="PROSITE" id="PS50893"/>
    </source>
</evidence>
<dbReference type="Proteomes" id="UP000282311">
    <property type="component" value="Unassembled WGS sequence"/>
</dbReference>
<dbReference type="PANTHER" id="PTHR46743">
    <property type="entry name" value="TEICHOIC ACIDS EXPORT ATP-BINDING PROTEIN TAGH"/>
    <property type="match status" value="1"/>
</dbReference>
<feature type="domain" description="ABC transporter" evidence="6">
    <location>
        <begin position="7"/>
        <end position="245"/>
    </location>
</feature>
<dbReference type="InterPro" id="IPR015860">
    <property type="entry name" value="ABC_transpr_TagH-like"/>
</dbReference>
<keyword evidence="8" id="KW-1185">Reference proteome</keyword>
<name>A0A3B0CB00_9BACL</name>
<dbReference type="SMART" id="SM00382">
    <property type="entry name" value="AAA"/>
    <property type="match status" value="1"/>
</dbReference>
<dbReference type="PANTHER" id="PTHR46743:SF2">
    <property type="entry name" value="TEICHOIC ACIDS EXPORT ATP-BINDING PROTEIN TAGH"/>
    <property type="match status" value="1"/>
</dbReference>
<keyword evidence="3" id="KW-0547">Nucleotide-binding</keyword>
<evidence type="ECO:0000256" key="5">
    <source>
        <dbReference type="ARBA" id="ARBA00022967"/>
    </source>
</evidence>
<dbReference type="InterPro" id="IPR050683">
    <property type="entry name" value="Bact_Polysacc_Export_ATP-bd"/>
</dbReference>
<comment type="caution">
    <text evidence="7">The sequence shown here is derived from an EMBL/GenBank/DDBJ whole genome shotgun (WGS) entry which is preliminary data.</text>
</comment>
<dbReference type="CDD" id="cd03220">
    <property type="entry name" value="ABC_KpsT_Wzt"/>
    <property type="match status" value="1"/>
</dbReference>
<dbReference type="GO" id="GO:0016020">
    <property type="term" value="C:membrane"/>
    <property type="evidence" value="ECO:0007669"/>
    <property type="project" value="InterPro"/>
</dbReference>
<comment type="similarity">
    <text evidence="1">Belongs to the ABC transporter superfamily.</text>
</comment>
<evidence type="ECO:0000256" key="1">
    <source>
        <dbReference type="ARBA" id="ARBA00005417"/>
    </source>
</evidence>
<evidence type="ECO:0000313" key="7">
    <source>
        <dbReference type="EMBL" id="RKN82190.1"/>
    </source>
</evidence>
<dbReference type="Pfam" id="PF00005">
    <property type="entry name" value="ABC_tran"/>
    <property type="match status" value="1"/>
</dbReference>
<organism evidence="7 8">
    <name type="scientific">Paenibacillus ginsengarvi</name>
    <dbReference type="NCBI Taxonomy" id="400777"/>
    <lineage>
        <taxon>Bacteria</taxon>
        <taxon>Bacillati</taxon>
        <taxon>Bacillota</taxon>
        <taxon>Bacilli</taxon>
        <taxon>Bacillales</taxon>
        <taxon>Paenibacillaceae</taxon>
        <taxon>Paenibacillus</taxon>
    </lineage>
</organism>
<dbReference type="AlphaFoldDB" id="A0A3B0CB00"/>
<evidence type="ECO:0000256" key="4">
    <source>
        <dbReference type="ARBA" id="ARBA00022840"/>
    </source>
</evidence>
<dbReference type="InterPro" id="IPR003593">
    <property type="entry name" value="AAA+_ATPase"/>
</dbReference>
<keyword evidence="2" id="KW-0813">Transport</keyword>
<dbReference type="PROSITE" id="PS00211">
    <property type="entry name" value="ABC_TRANSPORTER_1"/>
    <property type="match status" value="1"/>
</dbReference>
<evidence type="ECO:0000256" key="3">
    <source>
        <dbReference type="ARBA" id="ARBA00022741"/>
    </source>
</evidence>
<dbReference type="PROSITE" id="PS50893">
    <property type="entry name" value="ABC_TRANSPORTER_2"/>
    <property type="match status" value="1"/>
</dbReference>
<dbReference type="GO" id="GO:0140359">
    <property type="term" value="F:ABC-type transporter activity"/>
    <property type="evidence" value="ECO:0007669"/>
    <property type="project" value="InterPro"/>
</dbReference>
<gene>
    <name evidence="7" type="ORF">D7M11_17740</name>
</gene>
<dbReference type="RefSeq" id="WP_120748573.1">
    <property type="nucleotide sequence ID" value="NZ_RBAH01000012.1"/>
</dbReference>
<proteinExistence type="inferred from homology"/>
<dbReference type="InterPro" id="IPR003439">
    <property type="entry name" value="ABC_transporter-like_ATP-bd"/>
</dbReference>
<keyword evidence="4 7" id="KW-0067">ATP-binding</keyword>
<accession>A0A3B0CB00</accession>
<dbReference type="InterPro" id="IPR017871">
    <property type="entry name" value="ABC_transporter-like_CS"/>
</dbReference>
<reference evidence="7 8" key="1">
    <citation type="journal article" date="2007" name="Int. J. Syst. Evol. Microbiol.">
        <title>Paenibacillus ginsengarvi sp. nov., isolated from soil from ginseng cultivation.</title>
        <authorList>
            <person name="Yoon M.H."/>
            <person name="Ten L.N."/>
            <person name="Im W.T."/>
        </authorList>
    </citation>
    <scope>NUCLEOTIDE SEQUENCE [LARGE SCALE GENOMIC DNA]</scope>
    <source>
        <strain evidence="7 8">KCTC 13059</strain>
    </source>
</reference>
<dbReference type="Gene3D" id="3.40.50.300">
    <property type="entry name" value="P-loop containing nucleotide triphosphate hydrolases"/>
    <property type="match status" value="1"/>
</dbReference>
<protein>
    <submittedName>
        <fullName evidence="7">ABC transporter ATP-binding protein</fullName>
    </submittedName>
</protein>